<keyword evidence="4" id="KW-0812">Transmembrane</keyword>
<dbReference type="FunFam" id="1.10.8.60:FF:000002">
    <property type="entry name" value="ATP-dependent Clp protease ATP-binding subunit ClpX"/>
    <property type="match status" value="1"/>
</dbReference>
<dbReference type="GO" id="GO:0051603">
    <property type="term" value="P:proteolysis involved in protein catabolic process"/>
    <property type="evidence" value="ECO:0007669"/>
    <property type="project" value="TreeGrafter"/>
</dbReference>
<feature type="compositionally biased region" description="Polar residues" evidence="3">
    <location>
        <begin position="171"/>
        <end position="183"/>
    </location>
</feature>
<reference evidence="6" key="1">
    <citation type="submission" date="2021-01" db="EMBL/GenBank/DDBJ databases">
        <authorList>
            <person name="Li R."/>
            <person name="Bekaert M."/>
        </authorList>
    </citation>
    <scope>NUCLEOTIDE SEQUENCE</scope>
    <source>
        <strain evidence="6">Farmed</strain>
    </source>
</reference>
<evidence type="ECO:0000256" key="1">
    <source>
        <dbReference type="ARBA" id="ARBA00022741"/>
    </source>
</evidence>
<dbReference type="OrthoDB" id="1721884at2759"/>
<dbReference type="Pfam" id="PF07724">
    <property type="entry name" value="AAA_2"/>
    <property type="match status" value="1"/>
</dbReference>
<dbReference type="Pfam" id="PF10431">
    <property type="entry name" value="ClpB_D2-small"/>
    <property type="match status" value="1"/>
</dbReference>
<dbReference type="InterPro" id="IPR019489">
    <property type="entry name" value="Clp_ATPase_C"/>
</dbReference>
<name>A0A812BYW1_ACAPH</name>
<dbReference type="PANTHER" id="PTHR48102">
    <property type="entry name" value="ATP-DEPENDENT CLP PROTEASE ATP-BINDING SUBUNIT CLPX-LIKE, MITOCHONDRIAL-RELATED"/>
    <property type="match status" value="1"/>
</dbReference>
<dbReference type="SMART" id="SM01086">
    <property type="entry name" value="ClpB_D2-small"/>
    <property type="match status" value="1"/>
</dbReference>
<keyword evidence="1" id="KW-0547">Nucleotide-binding</keyword>
<dbReference type="EMBL" id="CAHIKZ030001001">
    <property type="protein sequence ID" value="CAE1248446.1"/>
    <property type="molecule type" value="Genomic_DNA"/>
</dbReference>
<keyword evidence="4" id="KW-0472">Membrane</keyword>
<feature type="transmembrane region" description="Helical" evidence="4">
    <location>
        <begin position="6"/>
        <end position="31"/>
    </location>
</feature>
<keyword evidence="7" id="KW-1185">Reference proteome</keyword>
<organism evidence="6 7">
    <name type="scientific">Acanthosepion pharaonis</name>
    <name type="common">Pharaoh cuttlefish</name>
    <name type="synonym">Sepia pharaonis</name>
    <dbReference type="NCBI Taxonomy" id="158019"/>
    <lineage>
        <taxon>Eukaryota</taxon>
        <taxon>Metazoa</taxon>
        <taxon>Spiralia</taxon>
        <taxon>Lophotrochozoa</taxon>
        <taxon>Mollusca</taxon>
        <taxon>Cephalopoda</taxon>
        <taxon>Coleoidea</taxon>
        <taxon>Decapodiformes</taxon>
        <taxon>Sepiida</taxon>
        <taxon>Sepiina</taxon>
        <taxon>Sepiidae</taxon>
        <taxon>Acanthosepion</taxon>
    </lineage>
</organism>
<comment type="caution">
    <text evidence="6">The sequence shown here is derived from an EMBL/GenBank/DDBJ whole genome shotgun (WGS) entry which is preliminary data.</text>
</comment>
<sequence length="342" mass="38184">MNTSFLLSLSILLFLSLSILLFLSLSILLFLSLSILLFLSLSILLFLSLSILLFLSLSILLFLSFSLSVGLALPHSLNLNLFNSILPFLSNSILPYGMLKMLEGTIVNVPERNSRKLRGETIQVDTTNILFIASGAFNGLDRIVNRRKNEKYLGFGAQSSSQGRRAATASDMKNQSESENTVADNEERDALTRQSEARDLIEFGMIPEFVGRFPIVVPFHSLNEDMLVQILTQPRNALVPQYMALFNMDNVELVVKDDALRAIAQLALEKKTGARGLRAIMESILLEPMFEVPCSDVTAVLINEAVVRNVEEPAYVRKDVNLSEEMEDYNGYEAEELTVRNP</sequence>
<dbReference type="InterPro" id="IPR050052">
    <property type="entry name" value="ATP-dep_Clp_protease_ClpX"/>
</dbReference>
<accession>A0A812BYW1</accession>
<feature type="region of interest" description="Disordered" evidence="3">
    <location>
        <begin position="163"/>
        <end position="189"/>
    </location>
</feature>
<dbReference type="GO" id="GO:0005524">
    <property type="term" value="F:ATP binding"/>
    <property type="evidence" value="ECO:0007669"/>
    <property type="project" value="UniProtKB-KW"/>
</dbReference>
<dbReference type="Gene3D" id="1.10.8.60">
    <property type="match status" value="1"/>
</dbReference>
<evidence type="ECO:0000313" key="7">
    <source>
        <dbReference type="Proteomes" id="UP000597762"/>
    </source>
</evidence>
<proteinExistence type="predicted"/>
<evidence type="ECO:0000313" key="6">
    <source>
        <dbReference type="EMBL" id="CAE1248446.1"/>
    </source>
</evidence>
<dbReference type="GO" id="GO:0005759">
    <property type="term" value="C:mitochondrial matrix"/>
    <property type="evidence" value="ECO:0007669"/>
    <property type="project" value="TreeGrafter"/>
</dbReference>
<feature type="transmembrane region" description="Helical" evidence="4">
    <location>
        <begin position="43"/>
        <end position="69"/>
    </location>
</feature>
<dbReference type="GO" id="GO:0016887">
    <property type="term" value="F:ATP hydrolysis activity"/>
    <property type="evidence" value="ECO:0007669"/>
    <property type="project" value="InterPro"/>
</dbReference>
<evidence type="ECO:0000259" key="5">
    <source>
        <dbReference type="SMART" id="SM01086"/>
    </source>
</evidence>
<evidence type="ECO:0000256" key="2">
    <source>
        <dbReference type="ARBA" id="ARBA00022840"/>
    </source>
</evidence>
<protein>
    <submittedName>
        <fullName evidence="6">ClpX</fullName>
    </submittedName>
</protein>
<dbReference type="SUPFAM" id="SSF52540">
    <property type="entry name" value="P-loop containing nucleoside triphosphate hydrolases"/>
    <property type="match status" value="1"/>
</dbReference>
<dbReference type="InterPro" id="IPR027417">
    <property type="entry name" value="P-loop_NTPase"/>
</dbReference>
<evidence type="ECO:0000256" key="3">
    <source>
        <dbReference type="SAM" id="MobiDB-lite"/>
    </source>
</evidence>
<feature type="domain" description="Clp ATPase C-terminal" evidence="5">
    <location>
        <begin position="222"/>
        <end position="316"/>
    </location>
</feature>
<dbReference type="Proteomes" id="UP000597762">
    <property type="component" value="Unassembled WGS sequence"/>
</dbReference>
<dbReference type="InterPro" id="IPR003959">
    <property type="entry name" value="ATPase_AAA_core"/>
</dbReference>
<dbReference type="PANTHER" id="PTHR48102:SF7">
    <property type="entry name" value="ATP-DEPENDENT CLP PROTEASE ATP-BINDING SUBUNIT CLPX-LIKE, MITOCHONDRIAL"/>
    <property type="match status" value="1"/>
</dbReference>
<keyword evidence="2" id="KW-0067">ATP-binding</keyword>
<dbReference type="AlphaFoldDB" id="A0A812BYW1"/>
<dbReference type="Gene3D" id="3.40.50.300">
    <property type="entry name" value="P-loop containing nucleotide triphosphate hydrolases"/>
    <property type="match status" value="1"/>
</dbReference>
<gene>
    <name evidence="6" type="ORF">SPHA_26197</name>
</gene>
<evidence type="ECO:0000256" key="4">
    <source>
        <dbReference type="SAM" id="Phobius"/>
    </source>
</evidence>
<keyword evidence="4" id="KW-1133">Transmembrane helix</keyword>